<feature type="transmembrane region" description="Helical" evidence="1">
    <location>
        <begin position="300"/>
        <end position="318"/>
    </location>
</feature>
<dbReference type="eggNOG" id="ENOG502S7CD">
    <property type="taxonomic scope" value="Eukaryota"/>
</dbReference>
<dbReference type="InParanoid" id="T0Q7N9"/>
<name>T0Q7N9_SAPDV</name>
<evidence type="ECO:0000256" key="1">
    <source>
        <dbReference type="SAM" id="Phobius"/>
    </source>
</evidence>
<keyword evidence="3" id="KW-1185">Reference proteome</keyword>
<dbReference type="VEuPathDB" id="FungiDB:SDRG_12708"/>
<dbReference type="RefSeq" id="XP_008617012.1">
    <property type="nucleotide sequence ID" value="XM_008618790.1"/>
</dbReference>
<dbReference type="GeneID" id="19953435"/>
<feature type="transmembrane region" description="Helical" evidence="1">
    <location>
        <begin position="275"/>
        <end position="294"/>
    </location>
</feature>
<dbReference type="Proteomes" id="UP000030762">
    <property type="component" value="Unassembled WGS sequence"/>
</dbReference>
<keyword evidence="1" id="KW-0812">Transmembrane</keyword>
<protein>
    <submittedName>
        <fullName evidence="2">Uncharacterized protein</fullName>
    </submittedName>
</protein>
<dbReference type="EMBL" id="JH767183">
    <property type="protein sequence ID" value="EQC29460.1"/>
    <property type="molecule type" value="Genomic_DNA"/>
</dbReference>
<proteinExistence type="predicted"/>
<organism evidence="2 3">
    <name type="scientific">Saprolegnia diclina (strain VS20)</name>
    <dbReference type="NCBI Taxonomy" id="1156394"/>
    <lineage>
        <taxon>Eukaryota</taxon>
        <taxon>Sar</taxon>
        <taxon>Stramenopiles</taxon>
        <taxon>Oomycota</taxon>
        <taxon>Saprolegniomycetes</taxon>
        <taxon>Saprolegniales</taxon>
        <taxon>Saprolegniaceae</taxon>
        <taxon>Saprolegnia</taxon>
    </lineage>
</organism>
<accession>T0Q7N9</accession>
<feature type="transmembrane region" description="Helical" evidence="1">
    <location>
        <begin position="91"/>
        <end position="109"/>
    </location>
</feature>
<feature type="transmembrane region" description="Helical" evidence="1">
    <location>
        <begin position="169"/>
        <end position="190"/>
    </location>
</feature>
<evidence type="ECO:0000313" key="3">
    <source>
        <dbReference type="Proteomes" id="UP000030762"/>
    </source>
</evidence>
<sequence length="360" mass="39945">MLQSDKSTSKHFAFDPVKIHDPLAQGIAVAMSQRLSSSARRPVFQRNMKLVGMVLELPSLLLAPLSLAFKAAGMHNVVEEWLAHLPMHTEIINLGIAAACGVLILFLRFRSASSHFCEELLHEYVYPITLDVLYIPLMFTFLRLTTCPDDVRYRIALPGGITCQCIDWFGLYSSVGLVSFVLMYAGALRFKIYIEPLSTSMDFEFQSGYQIIMVMARTIDPLVAMLVNSLDLKTHVSQAVSILLAYLAVMLLLLVYSYKTQPCIGSGRVPNNIRVLSFSCAIYATLCGLMHLAVGGPHNNLYYALAALPGVGGLSWVINSRRARHFHIPDVSILTLLQSPEPQPFTWTPPSCTRSTTKAF</sequence>
<evidence type="ECO:0000313" key="2">
    <source>
        <dbReference type="EMBL" id="EQC29460.1"/>
    </source>
</evidence>
<feature type="transmembrane region" description="Helical" evidence="1">
    <location>
        <begin position="236"/>
        <end position="255"/>
    </location>
</feature>
<feature type="transmembrane region" description="Helical" evidence="1">
    <location>
        <begin position="50"/>
        <end position="71"/>
    </location>
</feature>
<gene>
    <name evidence="2" type="ORF">SDRG_12708</name>
</gene>
<dbReference type="AlphaFoldDB" id="T0Q7N9"/>
<reference evidence="2 3" key="1">
    <citation type="submission" date="2012-04" db="EMBL/GenBank/DDBJ databases">
        <title>The Genome Sequence of Saprolegnia declina VS20.</title>
        <authorList>
            <consortium name="The Broad Institute Genome Sequencing Platform"/>
            <person name="Russ C."/>
            <person name="Nusbaum C."/>
            <person name="Tyler B."/>
            <person name="van West P."/>
            <person name="Dieguez-Uribeondo J."/>
            <person name="de Bruijn I."/>
            <person name="Tripathy S."/>
            <person name="Jiang R."/>
            <person name="Young S.K."/>
            <person name="Zeng Q."/>
            <person name="Gargeya S."/>
            <person name="Fitzgerald M."/>
            <person name="Haas B."/>
            <person name="Abouelleil A."/>
            <person name="Alvarado L."/>
            <person name="Arachchi H.M."/>
            <person name="Berlin A."/>
            <person name="Chapman S.B."/>
            <person name="Goldberg J."/>
            <person name="Griggs A."/>
            <person name="Gujja S."/>
            <person name="Hansen M."/>
            <person name="Howarth C."/>
            <person name="Imamovic A."/>
            <person name="Larimer J."/>
            <person name="McCowen C."/>
            <person name="Montmayeur A."/>
            <person name="Murphy C."/>
            <person name="Neiman D."/>
            <person name="Pearson M."/>
            <person name="Priest M."/>
            <person name="Roberts A."/>
            <person name="Saif S."/>
            <person name="Shea T."/>
            <person name="Sisk P."/>
            <person name="Sykes S."/>
            <person name="Wortman J."/>
            <person name="Nusbaum C."/>
            <person name="Birren B."/>
        </authorList>
    </citation>
    <scope>NUCLEOTIDE SEQUENCE [LARGE SCALE GENOMIC DNA]</scope>
    <source>
        <strain evidence="2 3">VS20</strain>
    </source>
</reference>
<keyword evidence="1" id="KW-0472">Membrane</keyword>
<keyword evidence="1" id="KW-1133">Transmembrane helix</keyword>